<protein>
    <submittedName>
        <fullName evidence="2">Uncharacterized protein</fullName>
    </submittedName>
</protein>
<feature type="region of interest" description="Disordered" evidence="1">
    <location>
        <begin position="40"/>
        <end position="61"/>
    </location>
</feature>
<reference evidence="2" key="1">
    <citation type="journal article" date="2015" name="PLoS ONE">
        <title>Comprehensive Evaluation of Toxoplasma gondii VEG and Neospora caninum LIV Genomes with Tachyzoite Stage Transcriptome and Proteome Defines Novel Transcript Features.</title>
        <authorList>
            <person name="Ramaprasad A."/>
            <person name="Mourier T."/>
            <person name="Naeem R."/>
            <person name="Malas T.B."/>
            <person name="Moussa E."/>
            <person name="Panigrahi A."/>
            <person name="Vermont S.J."/>
            <person name="Otto T.D."/>
            <person name="Wastling J."/>
            <person name="Pain A."/>
        </authorList>
    </citation>
    <scope>NUCLEOTIDE SEQUENCE</scope>
    <source>
        <strain evidence="2">Liverpool</strain>
    </source>
</reference>
<organism evidence="2">
    <name type="scientific">Neospora caninum (strain Liverpool)</name>
    <dbReference type="NCBI Taxonomy" id="572307"/>
    <lineage>
        <taxon>Eukaryota</taxon>
        <taxon>Sar</taxon>
        <taxon>Alveolata</taxon>
        <taxon>Apicomplexa</taxon>
        <taxon>Conoidasida</taxon>
        <taxon>Coccidia</taxon>
        <taxon>Eucoccidiorida</taxon>
        <taxon>Eimeriorina</taxon>
        <taxon>Sarcocystidae</taxon>
        <taxon>Neospora</taxon>
    </lineage>
</organism>
<dbReference type="EMBL" id="LN714476">
    <property type="protein sequence ID" value="CEL64795.1"/>
    <property type="molecule type" value="Genomic_DNA"/>
</dbReference>
<evidence type="ECO:0000256" key="1">
    <source>
        <dbReference type="SAM" id="MobiDB-lite"/>
    </source>
</evidence>
<proteinExistence type="predicted"/>
<name>A0A0F7U809_NEOCL</name>
<feature type="compositionally biased region" description="Low complexity" evidence="1">
    <location>
        <begin position="45"/>
        <end position="61"/>
    </location>
</feature>
<feature type="region of interest" description="Disordered" evidence="1">
    <location>
        <begin position="1"/>
        <end position="20"/>
    </location>
</feature>
<evidence type="ECO:0000313" key="2">
    <source>
        <dbReference type="EMBL" id="CEL64795.1"/>
    </source>
</evidence>
<gene>
    <name evidence="2" type="ORF">BN1204_006690</name>
</gene>
<dbReference type="AlphaFoldDB" id="A0A0F7U809"/>
<feature type="compositionally biased region" description="Low complexity" evidence="1">
    <location>
        <begin position="128"/>
        <end position="146"/>
    </location>
</feature>
<accession>A0A0F7U809</accession>
<sequence length="302" mass="32193">MTEKSVAQAGFGHSLPACFPSQNRVSLSCTQFESSLAPVRMPGDSSFPSSLPSSLSSLPASLSGSLPFPASAAPMAHASVAAAMDAPLPWPSLPSYPAQSSTSPFPAADPCSQPSALPRASPAKRRGSSGFPSSRSSFSLDSESSGVHTPDLVLSGAEDELSSGHAPPSFFGERKRLRPSLSAFLPKPPLSRPQKALRGFPIAVRSKKWMRSDSTVLSTPRLLSVLSLRCRPSLSPVLFVILRPRGLRRLRTPPPQILCRPSRLSSRLSRAPSSESLTSPRRATLCMRILQLLSPSSSRMRL</sequence>
<feature type="region of interest" description="Disordered" evidence="1">
    <location>
        <begin position="95"/>
        <end position="150"/>
    </location>
</feature>